<dbReference type="OrthoDB" id="3388at2759"/>
<proteinExistence type="predicted"/>
<accession>A0A8J2KTF9</accession>
<sequence length="80" mass="8840">MASPNKNAVLFVCLGNTCRSPMAEAILKHLIKERGMEDQWVVDSAAIVDWHVGKSPNNRTLRVLQSNGITTEHVARQVSV</sequence>
<feature type="domain" description="Phosphotyrosine protein phosphatase I" evidence="2">
    <location>
        <begin position="7"/>
        <end position="80"/>
    </location>
</feature>
<keyword evidence="4" id="KW-1185">Reference proteome</keyword>
<dbReference type="InterPro" id="IPR050438">
    <property type="entry name" value="LMW_PTPase"/>
</dbReference>
<evidence type="ECO:0000259" key="2">
    <source>
        <dbReference type="SMART" id="SM00226"/>
    </source>
</evidence>
<reference evidence="3" key="1">
    <citation type="submission" date="2021-06" db="EMBL/GenBank/DDBJ databases">
        <authorList>
            <person name="Hodson N. C."/>
            <person name="Mongue J. A."/>
            <person name="Jaron S. K."/>
        </authorList>
    </citation>
    <scope>NUCLEOTIDE SEQUENCE</scope>
</reference>
<dbReference type="AlphaFoldDB" id="A0A8J2KTF9"/>
<gene>
    <name evidence="3" type="ORF">AFUS01_LOCUS29718</name>
</gene>
<dbReference type="SMART" id="SM00226">
    <property type="entry name" value="LMWPc"/>
    <property type="match status" value="1"/>
</dbReference>
<comment type="caution">
    <text evidence="3">The sequence shown here is derived from an EMBL/GenBank/DDBJ whole genome shotgun (WGS) entry which is preliminary data.</text>
</comment>
<name>A0A8J2KTF9_9HEXA</name>
<dbReference type="EMBL" id="CAJVCH010443992">
    <property type="protein sequence ID" value="CAG7819257.1"/>
    <property type="molecule type" value="Genomic_DNA"/>
</dbReference>
<dbReference type="PANTHER" id="PTHR11717:SF7">
    <property type="entry name" value="LOW MOLECULAR WEIGHT PHOSPHOTYROSINE PROTEIN PHOSPHATASE"/>
    <property type="match status" value="1"/>
</dbReference>
<dbReference type="InterPro" id="IPR023485">
    <property type="entry name" value="Ptyr_pPase"/>
</dbReference>
<evidence type="ECO:0000313" key="3">
    <source>
        <dbReference type="EMBL" id="CAG7819257.1"/>
    </source>
</evidence>
<evidence type="ECO:0000313" key="4">
    <source>
        <dbReference type="Proteomes" id="UP000708208"/>
    </source>
</evidence>
<protein>
    <recommendedName>
        <fullName evidence="1">protein-tyrosine-phosphatase</fullName>
        <ecNumber evidence="1">3.1.3.48</ecNumber>
    </recommendedName>
</protein>
<dbReference type="Pfam" id="PF01451">
    <property type="entry name" value="LMWPc"/>
    <property type="match status" value="1"/>
</dbReference>
<dbReference type="EC" id="3.1.3.48" evidence="1"/>
<organism evidence="3 4">
    <name type="scientific">Allacma fusca</name>
    <dbReference type="NCBI Taxonomy" id="39272"/>
    <lineage>
        <taxon>Eukaryota</taxon>
        <taxon>Metazoa</taxon>
        <taxon>Ecdysozoa</taxon>
        <taxon>Arthropoda</taxon>
        <taxon>Hexapoda</taxon>
        <taxon>Collembola</taxon>
        <taxon>Symphypleona</taxon>
        <taxon>Sminthuridae</taxon>
        <taxon>Allacma</taxon>
    </lineage>
</organism>
<dbReference type="PANTHER" id="PTHR11717">
    <property type="entry name" value="LOW MOLECULAR WEIGHT PROTEIN TYROSINE PHOSPHATASE"/>
    <property type="match status" value="1"/>
</dbReference>
<dbReference type="Proteomes" id="UP000708208">
    <property type="component" value="Unassembled WGS sequence"/>
</dbReference>
<evidence type="ECO:0000256" key="1">
    <source>
        <dbReference type="ARBA" id="ARBA00013064"/>
    </source>
</evidence>
<dbReference type="GO" id="GO:0004725">
    <property type="term" value="F:protein tyrosine phosphatase activity"/>
    <property type="evidence" value="ECO:0007669"/>
    <property type="project" value="UniProtKB-EC"/>
</dbReference>